<evidence type="ECO:0000256" key="2">
    <source>
        <dbReference type="SAM" id="Phobius"/>
    </source>
</evidence>
<dbReference type="Proteomes" id="UP000266239">
    <property type="component" value="Unassembled WGS sequence"/>
</dbReference>
<feature type="transmembrane region" description="Helical" evidence="2">
    <location>
        <begin position="92"/>
        <end position="111"/>
    </location>
</feature>
<accession>A0A396ZP97</accession>
<evidence type="ECO:0000313" key="6">
    <source>
        <dbReference type="Proteomes" id="UP000266239"/>
    </source>
</evidence>
<proteinExistence type="predicted"/>
<evidence type="ECO:0000313" key="5">
    <source>
        <dbReference type="Proteomes" id="UP000266196"/>
    </source>
</evidence>
<protein>
    <recommendedName>
        <fullName evidence="7">Transmembrane protein</fullName>
    </recommendedName>
</protein>
<dbReference type="EMBL" id="QUTA01013014">
    <property type="protein sequence ID" value="RHX96971.1"/>
    <property type="molecule type" value="Genomic_DNA"/>
</dbReference>
<feature type="transmembrane region" description="Helical" evidence="2">
    <location>
        <begin position="39"/>
        <end position="56"/>
    </location>
</feature>
<dbReference type="EMBL" id="QUTE01023029">
    <property type="protein sequence ID" value="RHY81160.1"/>
    <property type="molecule type" value="Genomic_DNA"/>
</dbReference>
<evidence type="ECO:0008006" key="7">
    <source>
        <dbReference type="Google" id="ProtNLM"/>
    </source>
</evidence>
<dbReference type="Proteomes" id="UP000266196">
    <property type="component" value="Unassembled WGS sequence"/>
</dbReference>
<name>A0A396ZP97_APHAT</name>
<comment type="caution">
    <text evidence="3">The sequence shown here is derived from an EMBL/GenBank/DDBJ whole genome shotgun (WGS) entry which is preliminary data.</text>
</comment>
<feature type="transmembrane region" description="Helical" evidence="2">
    <location>
        <begin position="16"/>
        <end position="33"/>
    </location>
</feature>
<evidence type="ECO:0000256" key="1">
    <source>
        <dbReference type="SAM" id="MobiDB-lite"/>
    </source>
</evidence>
<evidence type="ECO:0000313" key="4">
    <source>
        <dbReference type="EMBL" id="RHY81160.1"/>
    </source>
</evidence>
<keyword evidence="2" id="KW-0472">Membrane</keyword>
<dbReference type="AlphaFoldDB" id="A0A396ZP97"/>
<organism evidence="3 6">
    <name type="scientific">Aphanomyces astaci</name>
    <name type="common">Crayfish plague agent</name>
    <dbReference type="NCBI Taxonomy" id="112090"/>
    <lineage>
        <taxon>Eukaryota</taxon>
        <taxon>Sar</taxon>
        <taxon>Stramenopiles</taxon>
        <taxon>Oomycota</taxon>
        <taxon>Saprolegniomycetes</taxon>
        <taxon>Saprolegniales</taxon>
        <taxon>Verrucalvaceae</taxon>
        <taxon>Aphanomyces</taxon>
    </lineage>
</organism>
<dbReference type="VEuPathDB" id="FungiDB:H257_09215"/>
<gene>
    <name evidence="3" type="ORF">DYB25_003137</name>
    <name evidence="4" type="ORF">DYB31_006466</name>
</gene>
<dbReference type="VEuPathDB" id="FungiDB:H257_09216"/>
<feature type="transmembrane region" description="Helical" evidence="2">
    <location>
        <begin position="131"/>
        <end position="148"/>
    </location>
</feature>
<feature type="region of interest" description="Disordered" evidence="1">
    <location>
        <begin position="178"/>
        <end position="201"/>
    </location>
</feature>
<reference evidence="5 6" key="1">
    <citation type="submission" date="2018-08" db="EMBL/GenBank/DDBJ databases">
        <title>Aphanomyces genome sequencing and annotation.</title>
        <authorList>
            <person name="Minardi D."/>
            <person name="Oidtmann B."/>
            <person name="Van Der Giezen M."/>
            <person name="Studholme D.J."/>
        </authorList>
    </citation>
    <scope>NUCLEOTIDE SEQUENCE [LARGE SCALE GENOMIC DNA]</scope>
    <source>
        <strain evidence="4 5">197901</strain>
        <strain evidence="3 6">Yx</strain>
    </source>
</reference>
<keyword evidence="2" id="KW-1133">Transmembrane helix</keyword>
<evidence type="ECO:0000313" key="3">
    <source>
        <dbReference type="EMBL" id="RHX96971.1"/>
    </source>
</evidence>
<keyword evidence="2" id="KW-0812">Transmembrane</keyword>
<sequence length="216" mass="24423">MQHQGGLVEFPTRKPLANLLLGGIALFAISFVATWYRVWWDSIIGLVVTILGYYSIRNENLVPMGLSFDMVRPRAVCWIVLIMPGRLDWFQAYFGSILSFLLHGVAFGIIAGELSVKHVLTIVKLDNPPPPGLLIFVLVVELILLGYSQKRHSNGASNKKQLTKEQEAMRQQRLVEQRSFEERMRSQKNPPQPKPMPSFVLAPPTFTLPSSSYVHH</sequence>